<reference evidence="2 3" key="1">
    <citation type="submission" date="2019-03" db="EMBL/GenBank/DDBJ databases">
        <title>Single cell metagenomics reveals metabolic interactions within the superorganism composed of flagellate Streblomastix strix and complex community of Bacteroidetes bacteria on its surface.</title>
        <authorList>
            <person name="Treitli S.C."/>
            <person name="Kolisko M."/>
            <person name="Husnik F."/>
            <person name="Keeling P."/>
            <person name="Hampl V."/>
        </authorList>
    </citation>
    <scope>NUCLEOTIDE SEQUENCE [LARGE SCALE GENOMIC DNA]</scope>
    <source>
        <strain evidence="2">ST1C</strain>
    </source>
</reference>
<keyword evidence="1" id="KW-1133">Transmembrane helix</keyword>
<feature type="transmembrane region" description="Helical" evidence="1">
    <location>
        <begin position="87"/>
        <end position="106"/>
    </location>
</feature>
<name>A0A5J4U130_9EUKA</name>
<organism evidence="2 3">
    <name type="scientific">Streblomastix strix</name>
    <dbReference type="NCBI Taxonomy" id="222440"/>
    <lineage>
        <taxon>Eukaryota</taxon>
        <taxon>Metamonada</taxon>
        <taxon>Preaxostyla</taxon>
        <taxon>Oxymonadida</taxon>
        <taxon>Streblomastigidae</taxon>
        <taxon>Streblomastix</taxon>
    </lineage>
</organism>
<keyword evidence="1" id="KW-0472">Membrane</keyword>
<feature type="transmembrane region" description="Helical" evidence="1">
    <location>
        <begin position="55"/>
        <end position="80"/>
    </location>
</feature>
<evidence type="ECO:0000313" key="3">
    <source>
        <dbReference type="Proteomes" id="UP000324800"/>
    </source>
</evidence>
<accession>A0A5J4U130</accession>
<keyword evidence="1" id="KW-0812">Transmembrane</keyword>
<evidence type="ECO:0000313" key="2">
    <source>
        <dbReference type="EMBL" id="KAA6363405.1"/>
    </source>
</evidence>
<gene>
    <name evidence="2" type="ORF">EZS28_041067</name>
</gene>
<dbReference type="AlphaFoldDB" id="A0A5J4U130"/>
<evidence type="ECO:0000256" key="1">
    <source>
        <dbReference type="SAM" id="Phobius"/>
    </source>
</evidence>
<dbReference type="EMBL" id="SNRW01022957">
    <property type="protein sequence ID" value="KAA6363405.1"/>
    <property type="molecule type" value="Genomic_DNA"/>
</dbReference>
<proteinExistence type="predicted"/>
<comment type="caution">
    <text evidence="2">The sequence shown here is derived from an EMBL/GenBank/DDBJ whole genome shotgun (WGS) entry which is preliminary data.</text>
</comment>
<sequence>MAPRIPASYFGHFNIFLQAFFLVLLFSDVVREFEVVTKFQRYDYWFQEFYTRSQSSLFSALKILFGFIGIGLVSFEFVLVFYLESDFFLEFILLALRTAVDIWYIYMYKEKNSEPETFFYILVLGGYLPISLDGLKLLWSYLITKKQFI</sequence>
<protein>
    <submittedName>
        <fullName evidence="2">Uncharacterized protein</fullName>
    </submittedName>
</protein>
<feature type="transmembrane region" description="Helical" evidence="1">
    <location>
        <begin position="118"/>
        <end position="139"/>
    </location>
</feature>
<dbReference type="Proteomes" id="UP000324800">
    <property type="component" value="Unassembled WGS sequence"/>
</dbReference>